<gene>
    <name evidence="1" type="ORF">FA14DRAFT_160347</name>
</gene>
<dbReference type="CDD" id="cd08983">
    <property type="entry name" value="GH43_Bt3655-like"/>
    <property type="match status" value="1"/>
</dbReference>
<dbReference type="InParanoid" id="A0A316VBF7"/>
<keyword evidence="2" id="KW-1185">Reference proteome</keyword>
<accession>A0A316VBF7</accession>
<dbReference type="STRING" id="1280837.A0A316VBF7"/>
<protein>
    <submittedName>
        <fullName evidence="1">Uncharacterized protein</fullName>
    </submittedName>
</protein>
<evidence type="ECO:0000313" key="1">
    <source>
        <dbReference type="EMBL" id="PWN34977.1"/>
    </source>
</evidence>
<dbReference type="SUPFAM" id="SSF75005">
    <property type="entry name" value="Arabinanase/levansucrase/invertase"/>
    <property type="match status" value="1"/>
</dbReference>
<sequence>MTSLSILPHISRFTGMHLSFVALISSLILSTSVLTAPLQKRDDPLVGYLATHFISNDEAIYQHISNGNNPLSFSALNGGNAVLRSTVGTEGARDPYLVSSPDNSNYWTIGTDLQIGKTNWGEAVRHGSRSIVVWHSTDLVNWGTNYLVEVEDPTAGMVWAPSAIYDESSQKYHVFWASQLFASDDPNHDGNPVTEHVIRTASTTDFKTFTNPETYLQTPGYAVIDQEFQKIDGEDNSFARFIKNETNSRVYQEISTDGIFGTWTRIGGAEGYVTDQGREGPASFRDNQDSSKYHLWLDNYGYQGGGRYEPYSTSNIKQGGYTADSMDLFPTNLRHGSVIPVTQSQYDALRAKI</sequence>
<dbReference type="Gene3D" id="2.115.10.20">
    <property type="entry name" value="Glycosyl hydrolase domain, family 43"/>
    <property type="match status" value="1"/>
</dbReference>
<dbReference type="EMBL" id="KZ819603">
    <property type="protein sequence ID" value="PWN34977.1"/>
    <property type="molecule type" value="Genomic_DNA"/>
</dbReference>
<evidence type="ECO:0000313" key="2">
    <source>
        <dbReference type="Proteomes" id="UP000245771"/>
    </source>
</evidence>
<name>A0A316VBF7_9BASI</name>
<dbReference type="GeneID" id="37020416"/>
<organism evidence="1 2">
    <name type="scientific">Meira miltonrushii</name>
    <dbReference type="NCBI Taxonomy" id="1280837"/>
    <lineage>
        <taxon>Eukaryota</taxon>
        <taxon>Fungi</taxon>
        <taxon>Dikarya</taxon>
        <taxon>Basidiomycota</taxon>
        <taxon>Ustilaginomycotina</taxon>
        <taxon>Exobasidiomycetes</taxon>
        <taxon>Exobasidiales</taxon>
        <taxon>Brachybasidiaceae</taxon>
        <taxon>Meira</taxon>
    </lineage>
</organism>
<dbReference type="InterPro" id="IPR050727">
    <property type="entry name" value="GH43_arabinanases"/>
</dbReference>
<dbReference type="PANTHER" id="PTHR43301">
    <property type="entry name" value="ARABINAN ENDO-1,5-ALPHA-L-ARABINOSIDASE"/>
    <property type="match status" value="1"/>
</dbReference>
<dbReference type="InterPro" id="IPR023296">
    <property type="entry name" value="Glyco_hydro_beta-prop_sf"/>
</dbReference>
<proteinExistence type="predicted"/>
<dbReference type="PANTHER" id="PTHR43301:SF8">
    <property type="entry name" value="ARABINOSIDASE-RELATED"/>
    <property type="match status" value="1"/>
</dbReference>
<reference evidence="1 2" key="1">
    <citation type="journal article" date="2018" name="Mol. Biol. Evol.">
        <title>Broad Genomic Sampling Reveals a Smut Pathogenic Ancestry of the Fungal Clade Ustilaginomycotina.</title>
        <authorList>
            <person name="Kijpornyongpan T."/>
            <person name="Mondo S.J."/>
            <person name="Barry K."/>
            <person name="Sandor L."/>
            <person name="Lee J."/>
            <person name="Lipzen A."/>
            <person name="Pangilinan J."/>
            <person name="LaButti K."/>
            <person name="Hainaut M."/>
            <person name="Henrissat B."/>
            <person name="Grigoriev I.V."/>
            <person name="Spatafora J.W."/>
            <person name="Aime M.C."/>
        </authorList>
    </citation>
    <scope>NUCLEOTIDE SEQUENCE [LARGE SCALE GENOMIC DNA]</scope>
    <source>
        <strain evidence="1 2">MCA 3882</strain>
    </source>
</reference>
<dbReference type="OrthoDB" id="19657at2759"/>
<dbReference type="Proteomes" id="UP000245771">
    <property type="component" value="Unassembled WGS sequence"/>
</dbReference>
<dbReference type="AlphaFoldDB" id="A0A316VBF7"/>
<dbReference type="RefSeq" id="XP_025355279.1">
    <property type="nucleotide sequence ID" value="XM_025498635.1"/>
</dbReference>